<keyword evidence="3" id="KW-1185">Reference proteome</keyword>
<keyword evidence="1" id="KW-1133">Transmembrane helix</keyword>
<reference evidence="2 3" key="1">
    <citation type="submission" date="2021-10" db="EMBL/GenBank/DDBJ databases">
        <authorList>
            <person name="Criscuolo A."/>
        </authorList>
    </citation>
    <scope>NUCLEOTIDE SEQUENCE [LARGE SCALE GENOMIC DNA]</scope>
    <source>
        <strain evidence="3">CIP 111883</strain>
    </source>
</reference>
<keyword evidence="1" id="KW-0472">Membrane</keyword>
<comment type="caution">
    <text evidence="2">The sequence shown here is derived from an EMBL/GenBank/DDBJ whole genome shotgun (WGS) entry which is preliminary data.</text>
</comment>
<gene>
    <name evidence="2" type="ORF">BACCIP111883_02663</name>
</gene>
<dbReference type="RefSeq" id="WP_230501839.1">
    <property type="nucleotide sequence ID" value="NZ_CAKJTJ010000014.1"/>
</dbReference>
<evidence type="ECO:0000313" key="3">
    <source>
        <dbReference type="Proteomes" id="UP000789833"/>
    </source>
</evidence>
<evidence type="ECO:0000256" key="1">
    <source>
        <dbReference type="SAM" id="Phobius"/>
    </source>
</evidence>
<accession>A0ABM8YPR2</accession>
<evidence type="ECO:0000313" key="2">
    <source>
        <dbReference type="EMBL" id="CAG9621872.1"/>
    </source>
</evidence>
<keyword evidence="1" id="KW-0812">Transmembrane</keyword>
<proteinExistence type="predicted"/>
<sequence>MSIVGALFPLLIVIIFFILLWIGLNKVRIRFSYKKNWAILFCYVGLLLLSTITFILLPVDKFVSSEEVIETENVSTTYESLLEKENVEYLVKKKESMPYTNSSIDVREIGSSGVTVMFERDSELMNEIQVNVYAGEAIIDNINVSSMISLPTYYLENNVFYVRNMNEVEINLTYWNLGYPSRQFNNFRLMEHSGSSFIYPIIHLKVPEKLEVISGPDLFIEEIK</sequence>
<name>A0ABM8YPR2_9BACI</name>
<feature type="transmembrane region" description="Helical" evidence="1">
    <location>
        <begin position="6"/>
        <end position="24"/>
    </location>
</feature>
<organism evidence="2 3">
    <name type="scientific">Sutcliffiella rhizosphaerae</name>
    <dbReference type="NCBI Taxonomy" id="2880967"/>
    <lineage>
        <taxon>Bacteria</taxon>
        <taxon>Bacillati</taxon>
        <taxon>Bacillota</taxon>
        <taxon>Bacilli</taxon>
        <taxon>Bacillales</taxon>
        <taxon>Bacillaceae</taxon>
        <taxon>Sutcliffiella</taxon>
    </lineage>
</organism>
<protein>
    <submittedName>
        <fullName evidence="2">Uncharacterized protein</fullName>
    </submittedName>
</protein>
<feature type="transmembrane region" description="Helical" evidence="1">
    <location>
        <begin position="36"/>
        <end position="57"/>
    </location>
</feature>
<dbReference type="Proteomes" id="UP000789833">
    <property type="component" value="Unassembled WGS sequence"/>
</dbReference>
<dbReference type="EMBL" id="CAKJTJ010000014">
    <property type="protein sequence ID" value="CAG9621872.1"/>
    <property type="molecule type" value="Genomic_DNA"/>
</dbReference>